<dbReference type="PANTHER" id="PTHR45747">
    <property type="entry name" value="HISTONE-LYSINE N-METHYLTRANSFERASE E(Z)"/>
    <property type="match status" value="1"/>
</dbReference>
<feature type="region of interest" description="Disordered" evidence="7">
    <location>
        <begin position="982"/>
        <end position="1002"/>
    </location>
</feature>
<feature type="compositionally biased region" description="Basic residues" evidence="7">
    <location>
        <begin position="930"/>
        <end position="942"/>
    </location>
</feature>
<dbReference type="GO" id="GO:0031507">
    <property type="term" value="P:heterochromatin formation"/>
    <property type="evidence" value="ECO:0007669"/>
    <property type="project" value="TreeGrafter"/>
</dbReference>
<dbReference type="InterPro" id="IPR046341">
    <property type="entry name" value="SET_dom_sf"/>
</dbReference>
<evidence type="ECO:0000259" key="9">
    <source>
        <dbReference type="PROSITE" id="PS51633"/>
    </source>
</evidence>
<evidence type="ECO:0000256" key="1">
    <source>
        <dbReference type="ARBA" id="ARBA00022603"/>
    </source>
</evidence>
<sequence length="1369" mass="152246">MVRKSAPSARSYNHAVGREPVARAKDEDEDEDFDEDDDNDDDVDVAYGVPMFAMKSAPSGVHYNHAVSIKPAPTAGYKTTKKSAPTAASKNHANGSVKHQRELEDSSDEEDYHLGQHAARTATRRLMVESEQDDLDDDSDDDDDESDSAMTQKVAMKTAPSAARYNSAATAKRQRAGDMDGDVEVVKTVKLPPSRVIKKADLVAPSPPPQRRSSGNDVGLLSEWLSVSELQAQEREWARLQREKRNQDAHYHVEKTEHGKRKSVRDDILAQTQGDNQSASSEMSLIEVVELLEDEDEEMSQKGEDDDDDDFMPSSSWSQKSSHKRDSKKKTDVAKKRAHHRKMMAQNGASAVNGALPVVSDTLPKARTAADTIPHWTTWRACAFAVAPTNLLCDWRMDRLSFTSTVDRPLSEYDKSGELGTKCAIVTSFGKTKQFVLTNDAVGATSTQEDMNSRVTQLLEKWSPHIRQCYERKTDAIVREARSTIRGYLQKLDVHRHEMLVSRNRGLVRARRSLDVCSAERVITKQLMRSSMLSPLEESNKLGYTIGRGESFLSEKSILAEVAVVLAPMRQLSRSTTYVGVKASVRVEDDPILRHVPYFGDHDSGDAIDVKHYGSIRKREESGPSISSGLEHELHEYMLRLVIAECGDAEIVFNSLKQVAGFTQPYTEYGEIKKLHDARRASAKRIVEVREFLSQVDNIGESSRQSIAAWSALSTLTSTLPPFAGGSRVNGALSLSERLSAPFTYFETNLLPPSGLSKKAGPLGLRNTSDYADLSETFRDLFCRMCYKYDCHEHGIEHPMPSRRVDPIYPNTRYAPVLIAKETDKNTKEGGKTDNHEDTTISDVNASAEEDDSSAETKQKNADSSVTSRPDVLDLAAEFSGVESQESVELLSSESSQAARRRSARSQTVASTLATISLESQMAHSSARQRVPRTQRSRSAVKRSKEDESEYLDNSHAMLLSDKVKTFLATDGLCSDDCWKNASSQETKGTPTRPADGGTSVEATSVFNEPNERVKDRLSATEILLLQKLRYTIGDNPCMISCVLESLTCRDVHTYLVGQQQRRPLGQGGCFSPDVGVKKTRKRGRTSTALPQNNRELLKRTRHQRLKDTSAFNHEYEPCNHEGICDFGVGCSCMKRDHMCEKACSCSRDCPNRFLGCRCSMGNCRTNACPCFVAMRECNPDLCFTCGATDMPVLIYNPELRRLGALELGICCNVNAQRGLHKKIGVSFSTTHGWGAFAREPIRRGEFIYEYNGAIISHDEAERRGSIYDKMAISFLFDLNEDAVVDAIRSGNKIKFANHAAVGQKCLARIMRIGGEHRISIWASADIQKGEELFFNYGYHGESAPDWSQVRITGSSKRGEADKQEQHDE</sequence>
<comment type="catalytic activity">
    <reaction evidence="6">
        <text>L-lysyl(27)-[histone H3] + 3 S-adenosyl-L-methionine = N(6),N(6),N(6)-trimethyl-L-lysyl(27)-[histone H3] + 3 S-adenosyl-L-homocysteine + 3 H(+)</text>
        <dbReference type="Rhea" id="RHEA:60292"/>
        <dbReference type="Rhea" id="RHEA-COMP:15535"/>
        <dbReference type="Rhea" id="RHEA-COMP:15548"/>
        <dbReference type="ChEBI" id="CHEBI:15378"/>
        <dbReference type="ChEBI" id="CHEBI:29969"/>
        <dbReference type="ChEBI" id="CHEBI:57856"/>
        <dbReference type="ChEBI" id="CHEBI:59789"/>
        <dbReference type="ChEBI" id="CHEBI:61961"/>
        <dbReference type="EC" id="2.1.1.356"/>
    </reaction>
</comment>
<accession>A0A8K1CNV9</accession>
<keyword evidence="3" id="KW-0949">S-adenosyl-L-methionine</keyword>
<feature type="compositionally biased region" description="Polar residues" evidence="7">
    <location>
        <begin position="270"/>
        <end position="283"/>
    </location>
</feature>
<feature type="domain" description="SET" evidence="8">
    <location>
        <begin position="1222"/>
        <end position="1338"/>
    </location>
</feature>
<evidence type="ECO:0000256" key="2">
    <source>
        <dbReference type="ARBA" id="ARBA00022679"/>
    </source>
</evidence>
<dbReference type="EMBL" id="SPLM01000036">
    <property type="protein sequence ID" value="TMW66544.1"/>
    <property type="molecule type" value="Genomic_DNA"/>
</dbReference>
<keyword evidence="2" id="KW-0808">Transferase</keyword>
<feature type="region of interest" description="Disordered" evidence="7">
    <location>
        <begin position="920"/>
        <end position="951"/>
    </location>
</feature>
<dbReference type="SUPFAM" id="SSF82199">
    <property type="entry name" value="SET domain"/>
    <property type="match status" value="1"/>
</dbReference>
<feature type="compositionally biased region" description="Basic and acidic residues" evidence="7">
    <location>
        <begin position="241"/>
        <end position="257"/>
    </location>
</feature>
<evidence type="ECO:0000256" key="6">
    <source>
        <dbReference type="ARBA" id="ARBA00048568"/>
    </source>
</evidence>
<evidence type="ECO:0000313" key="10">
    <source>
        <dbReference type="EMBL" id="TMW66544.1"/>
    </source>
</evidence>
<keyword evidence="4" id="KW-0805">Transcription regulation</keyword>
<feature type="compositionally biased region" description="Basic and acidic residues" evidence="7">
    <location>
        <begin position="16"/>
        <end position="26"/>
    </location>
</feature>
<feature type="domain" description="CXC" evidence="9">
    <location>
        <begin position="1101"/>
        <end position="1203"/>
    </location>
</feature>
<evidence type="ECO:0000313" key="11">
    <source>
        <dbReference type="Proteomes" id="UP000794436"/>
    </source>
</evidence>
<reference evidence="10" key="1">
    <citation type="submission" date="2019-03" db="EMBL/GenBank/DDBJ databases">
        <title>Long read genome sequence of the mycoparasitic Pythium oligandrum ATCC 38472 isolated from sugarbeet rhizosphere.</title>
        <authorList>
            <person name="Gaulin E."/>
        </authorList>
    </citation>
    <scope>NUCLEOTIDE SEQUENCE</scope>
    <source>
        <strain evidence="10">ATCC 38472_TT</strain>
    </source>
</reference>
<comment type="caution">
    <text evidence="10">The sequence shown here is derived from an EMBL/GenBank/DDBJ whole genome shotgun (WGS) entry which is preliminary data.</text>
</comment>
<feature type="compositionally biased region" description="Low complexity" evidence="7">
    <location>
        <begin position="884"/>
        <end position="898"/>
    </location>
</feature>
<evidence type="ECO:0000256" key="5">
    <source>
        <dbReference type="ARBA" id="ARBA00023163"/>
    </source>
</evidence>
<dbReference type="GO" id="GO:0003682">
    <property type="term" value="F:chromatin binding"/>
    <property type="evidence" value="ECO:0007669"/>
    <property type="project" value="TreeGrafter"/>
</dbReference>
<feature type="region of interest" description="Disordered" evidence="7">
    <location>
        <begin position="884"/>
        <end position="908"/>
    </location>
</feature>
<feature type="region of interest" description="Disordered" evidence="7">
    <location>
        <begin position="241"/>
        <end position="339"/>
    </location>
</feature>
<keyword evidence="1" id="KW-0489">Methyltransferase</keyword>
<feature type="region of interest" description="Disordered" evidence="7">
    <location>
        <begin position="1"/>
        <end position="46"/>
    </location>
</feature>
<dbReference type="Pfam" id="PF18264">
    <property type="entry name" value="preSET_CXC"/>
    <property type="match status" value="1"/>
</dbReference>
<dbReference type="InterPro" id="IPR001214">
    <property type="entry name" value="SET_dom"/>
</dbReference>
<keyword evidence="11" id="KW-1185">Reference proteome</keyword>
<dbReference type="Gene3D" id="2.170.270.10">
    <property type="entry name" value="SET domain"/>
    <property type="match status" value="1"/>
</dbReference>
<dbReference type="Proteomes" id="UP000794436">
    <property type="component" value="Unassembled WGS sequence"/>
</dbReference>
<dbReference type="GO" id="GO:0005634">
    <property type="term" value="C:nucleus"/>
    <property type="evidence" value="ECO:0007669"/>
    <property type="project" value="TreeGrafter"/>
</dbReference>
<dbReference type="PROSITE" id="PS50280">
    <property type="entry name" value="SET"/>
    <property type="match status" value="1"/>
</dbReference>
<dbReference type="GO" id="GO:0032259">
    <property type="term" value="P:methylation"/>
    <property type="evidence" value="ECO:0007669"/>
    <property type="project" value="UniProtKB-KW"/>
</dbReference>
<feature type="region of interest" description="Disordered" evidence="7">
    <location>
        <begin position="72"/>
        <end position="217"/>
    </location>
</feature>
<dbReference type="PROSITE" id="PS51633">
    <property type="entry name" value="CXC"/>
    <property type="match status" value="1"/>
</dbReference>
<dbReference type="SMART" id="SM01114">
    <property type="entry name" value="CXC"/>
    <property type="match status" value="1"/>
</dbReference>
<keyword evidence="5" id="KW-0804">Transcription</keyword>
<dbReference type="InterPro" id="IPR045318">
    <property type="entry name" value="EZH1/2-like"/>
</dbReference>
<feature type="compositionally biased region" description="Acidic residues" evidence="7">
    <location>
        <begin position="130"/>
        <end position="147"/>
    </location>
</feature>
<organism evidence="10 11">
    <name type="scientific">Pythium oligandrum</name>
    <name type="common">Mycoparasitic fungus</name>
    <dbReference type="NCBI Taxonomy" id="41045"/>
    <lineage>
        <taxon>Eukaryota</taxon>
        <taxon>Sar</taxon>
        <taxon>Stramenopiles</taxon>
        <taxon>Oomycota</taxon>
        <taxon>Peronosporomycetes</taxon>
        <taxon>Pythiales</taxon>
        <taxon>Pythiaceae</taxon>
        <taxon>Pythium</taxon>
    </lineage>
</organism>
<dbReference type="GO" id="GO:0140951">
    <property type="term" value="F:histone H3K27 trimethyltransferase activity"/>
    <property type="evidence" value="ECO:0007669"/>
    <property type="project" value="UniProtKB-EC"/>
</dbReference>
<dbReference type="SMART" id="SM00317">
    <property type="entry name" value="SET"/>
    <property type="match status" value="1"/>
</dbReference>
<gene>
    <name evidence="10" type="ORF">Poli38472_004309</name>
</gene>
<dbReference type="InterPro" id="IPR026489">
    <property type="entry name" value="CXC_dom"/>
</dbReference>
<dbReference type="InterPro" id="IPR041355">
    <property type="entry name" value="Pre-SET_CXC"/>
</dbReference>
<evidence type="ECO:0000256" key="7">
    <source>
        <dbReference type="SAM" id="MobiDB-lite"/>
    </source>
</evidence>
<feature type="compositionally biased region" description="Acidic residues" evidence="7">
    <location>
        <begin position="27"/>
        <end position="44"/>
    </location>
</feature>
<dbReference type="OrthoDB" id="6141102at2759"/>
<proteinExistence type="predicted"/>
<evidence type="ECO:0000259" key="8">
    <source>
        <dbReference type="PROSITE" id="PS50280"/>
    </source>
</evidence>
<feature type="compositionally biased region" description="Acidic residues" evidence="7">
    <location>
        <begin position="290"/>
        <end position="311"/>
    </location>
</feature>
<feature type="compositionally biased region" description="Polar residues" evidence="7">
    <location>
        <begin position="920"/>
        <end position="929"/>
    </location>
</feature>
<protein>
    <submittedName>
        <fullName evidence="10">Uncharacterized protein</fullName>
    </submittedName>
</protein>
<evidence type="ECO:0000256" key="3">
    <source>
        <dbReference type="ARBA" id="ARBA00022691"/>
    </source>
</evidence>
<feature type="compositionally biased region" description="Polar residues" evidence="7">
    <location>
        <begin position="82"/>
        <end position="94"/>
    </location>
</feature>
<dbReference type="PANTHER" id="PTHR45747:SF4">
    <property type="entry name" value="HISTONE-LYSINE N-METHYLTRANSFERASE E(Z)"/>
    <property type="match status" value="1"/>
</dbReference>
<dbReference type="CDD" id="cd10519">
    <property type="entry name" value="SET_EZH"/>
    <property type="match status" value="1"/>
</dbReference>
<feature type="compositionally biased region" description="Basic and acidic residues" evidence="7">
    <location>
        <begin position="821"/>
        <end position="839"/>
    </location>
</feature>
<feature type="region of interest" description="Disordered" evidence="7">
    <location>
        <begin position="819"/>
        <end position="869"/>
    </location>
</feature>
<dbReference type="InterPro" id="IPR033467">
    <property type="entry name" value="Tesmin/TSO1-like_CXC"/>
</dbReference>
<dbReference type="Pfam" id="PF00856">
    <property type="entry name" value="SET"/>
    <property type="match status" value="1"/>
</dbReference>
<evidence type="ECO:0000256" key="4">
    <source>
        <dbReference type="ARBA" id="ARBA00023015"/>
    </source>
</evidence>
<name>A0A8K1CNV9_PYTOL</name>